<organism evidence="4 5">
    <name type="scientific">Rhynchospora breviuscula</name>
    <dbReference type="NCBI Taxonomy" id="2022672"/>
    <lineage>
        <taxon>Eukaryota</taxon>
        <taxon>Viridiplantae</taxon>
        <taxon>Streptophyta</taxon>
        <taxon>Embryophyta</taxon>
        <taxon>Tracheophyta</taxon>
        <taxon>Spermatophyta</taxon>
        <taxon>Magnoliopsida</taxon>
        <taxon>Liliopsida</taxon>
        <taxon>Poales</taxon>
        <taxon>Cyperaceae</taxon>
        <taxon>Cyperoideae</taxon>
        <taxon>Rhynchosporeae</taxon>
        <taxon>Rhynchospora</taxon>
    </lineage>
</organism>
<protein>
    <recommendedName>
        <fullName evidence="3">CCHC-type domain-containing protein</fullName>
    </recommendedName>
</protein>
<proteinExistence type="predicted"/>
<evidence type="ECO:0000259" key="3">
    <source>
        <dbReference type="PROSITE" id="PS50158"/>
    </source>
</evidence>
<dbReference type="Proteomes" id="UP001151287">
    <property type="component" value="Unassembled WGS sequence"/>
</dbReference>
<dbReference type="SUPFAM" id="SSF56672">
    <property type="entry name" value="DNA/RNA polymerases"/>
    <property type="match status" value="1"/>
</dbReference>
<feature type="region of interest" description="Disordered" evidence="2">
    <location>
        <begin position="34"/>
        <end position="68"/>
    </location>
</feature>
<dbReference type="CDD" id="cd00303">
    <property type="entry name" value="retropepsin_like"/>
    <property type="match status" value="1"/>
</dbReference>
<dbReference type="Pfam" id="PF03732">
    <property type="entry name" value="Retrotrans_gag"/>
    <property type="match status" value="1"/>
</dbReference>
<dbReference type="PANTHER" id="PTHR33223">
    <property type="entry name" value="CCHC-TYPE DOMAIN-CONTAINING PROTEIN"/>
    <property type="match status" value="1"/>
</dbReference>
<dbReference type="AlphaFoldDB" id="A0A9Q0HSS0"/>
<feature type="region of interest" description="Disordered" evidence="2">
    <location>
        <begin position="550"/>
        <end position="573"/>
    </location>
</feature>
<evidence type="ECO:0000313" key="4">
    <source>
        <dbReference type="EMBL" id="KAJ1697152.1"/>
    </source>
</evidence>
<dbReference type="InterPro" id="IPR043502">
    <property type="entry name" value="DNA/RNA_pol_sf"/>
</dbReference>
<dbReference type="Gene3D" id="3.10.10.10">
    <property type="entry name" value="HIV Type 1 Reverse Transcriptase, subunit A, domain 1"/>
    <property type="match status" value="1"/>
</dbReference>
<dbReference type="PANTHER" id="PTHR33223:SF11">
    <property type="entry name" value="ELEMENT PROTEIN, PUTATIVE-RELATED"/>
    <property type="match status" value="1"/>
</dbReference>
<feature type="region of interest" description="Disordered" evidence="2">
    <location>
        <begin position="593"/>
        <end position="624"/>
    </location>
</feature>
<reference evidence="4" key="1">
    <citation type="journal article" date="2022" name="Cell">
        <title>Repeat-based holocentromeres influence genome architecture and karyotype evolution.</title>
        <authorList>
            <person name="Hofstatter P.G."/>
            <person name="Thangavel G."/>
            <person name="Lux T."/>
            <person name="Neumann P."/>
            <person name="Vondrak T."/>
            <person name="Novak P."/>
            <person name="Zhang M."/>
            <person name="Costa L."/>
            <person name="Castellani M."/>
            <person name="Scott A."/>
            <person name="Toegelov H."/>
            <person name="Fuchs J."/>
            <person name="Mata-Sucre Y."/>
            <person name="Dias Y."/>
            <person name="Vanzela A.L.L."/>
            <person name="Huettel B."/>
            <person name="Almeida C.C.S."/>
            <person name="Simkova H."/>
            <person name="Souza G."/>
            <person name="Pedrosa-Harand A."/>
            <person name="Macas J."/>
            <person name="Mayer K.F.X."/>
            <person name="Houben A."/>
            <person name="Marques A."/>
        </authorList>
    </citation>
    <scope>NUCLEOTIDE SEQUENCE</scope>
    <source>
        <strain evidence="4">RhyBre1mFocal</strain>
    </source>
</reference>
<accession>A0A9Q0HSS0</accession>
<dbReference type="GO" id="GO:0003676">
    <property type="term" value="F:nucleic acid binding"/>
    <property type="evidence" value="ECO:0007669"/>
    <property type="project" value="InterPro"/>
</dbReference>
<dbReference type="InterPro" id="IPR021109">
    <property type="entry name" value="Peptidase_aspartic_dom_sf"/>
</dbReference>
<keyword evidence="1" id="KW-0863">Zinc-finger</keyword>
<feature type="domain" description="CCHC-type" evidence="3">
    <location>
        <begin position="327"/>
        <end position="341"/>
    </location>
</feature>
<name>A0A9Q0HSS0_9POAL</name>
<dbReference type="InterPro" id="IPR005162">
    <property type="entry name" value="Retrotrans_gag_dom"/>
</dbReference>
<dbReference type="InterPro" id="IPR001878">
    <property type="entry name" value="Znf_CCHC"/>
</dbReference>
<comment type="caution">
    <text evidence="4">The sequence shown here is derived from an EMBL/GenBank/DDBJ whole genome shotgun (WGS) entry which is preliminary data.</text>
</comment>
<evidence type="ECO:0000313" key="5">
    <source>
        <dbReference type="Proteomes" id="UP001151287"/>
    </source>
</evidence>
<dbReference type="Gene3D" id="2.40.70.10">
    <property type="entry name" value="Acid Proteases"/>
    <property type="match status" value="1"/>
</dbReference>
<sequence>MAGNGGPLNIEEETQRLEALRLQLEQREARVAVDRTRLDNQRRALDDERRRWENEDESVHGNYDGEDAEEPARSLMEIAAPKAKDVAGPVIIPGIDANNMQIAPAHVTLVQQNPFYGNENEDPHAHLQTFIDCTRLIKFNGVPQQAIRLLLFRFTLKDRAQKWYKTLKKGSIRSWDAMAQTFLDRYFSSDRADSIRREINNFQQREDESMKDAWERFRDLENSCPHHGIQDWMVIKDFYNGLYDNIKINLDSLSGGAFKRLDATRARDLIDECARSYTWLPLVNNRCPVGKQQVHEITTRDTRIAELEAELAAYRSAQGTHLNSNNCGACGEEGHTSIDCPLAKTGNGGHQINSINNEPSYFPRHIFSRSYSLSDGEQADWENMNHPKYHNNVTNRPYVPRNQYKNTNQPTLYKNAQFNNNSRDQSFPKKSVYNRDGIPPVVQDFMHEQDKFNQMLIEGMEELKANSGTLIRLEQMMESQFSRQQGKLPSQPEVNPNAQCKALHTLRSGTQYKDPPMPSGAETRATDMGKGASEQEELVMEQVIPLPPLPDAAGATGAQTDAQATQKPQPVSEFRSEILKFRSEILKFRSEISSPEGEKVIPEKNKGDKSVPETPYQPPVPFPRRMTKEKEDKQFRRFWEMLREVHITIPFSDVFTKVPIYARFLKELCTGKISLEELKTVVLTNRSSKALQSRMPPKLKDPGRFALPCVIRNTFIKQALCDMGASVSLMPKTVFERIGFGELEPTDMIIQLADSSKRLPMGEIKDVPVQVGKFLVPGDFVVMDMEEEREEAIGVDETMEELEYDQNNSGTHRTDEISDRNSIISDRNSSLEEVRVADTENFDPNSLISARNLSPQVELKPLPATLRYEFLGSDQNFPVIVNSGLDADQTEKLLVVLRAHKGAIGYSIDDLKGIDPSICTHRILLEEGHKPSIEGQRRLNPNLKEVVKKEILKLLDAGIIYPISDSKW</sequence>
<dbReference type="PROSITE" id="PS50158">
    <property type="entry name" value="ZF_CCHC"/>
    <property type="match status" value="1"/>
</dbReference>
<dbReference type="SUPFAM" id="SSF57756">
    <property type="entry name" value="Retrovirus zinc finger-like domains"/>
    <property type="match status" value="1"/>
</dbReference>
<keyword evidence="1" id="KW-0862">Zinc</keyword>
<evidence type="ECO:0000256" key="2">
    <source>
        <dbReference type="SAM" id="MobiDB-lite"/>
    </source>
</evidence>
<dbReference type="EMBL" id="JAMQYH010000002">
    <property type="protein sequence ID" value="KAJ1697152.1"/>
    <property type="molecule type" value="Genomic_DNA"/>
</dbReference>
<keyword evidence="5" id="KW-1185">Reference proteome</keyword>
<keyword evidence="1" id="KW-0479">Metal-binding</keyword>
<dbReference type="OrthoDB" id="674712at2759"/>
<dbReference type="GO" id="GO:0008270">
    <property type="term" value="F:zinc ion binding"/>
    <property type="evidence" value="ECO:0007669"/>
    <property type="project" value="UniProtKB-KW"/>
</dbReference>
<feature type="compositionally biased region" description="Low complexity" evidence="2">
    <location>
        <begin position="551"/>
        <end position="566"/>
    </location>
</feature>
<feature type="compositionally biased region" description="Basic and acidic residues" evidence="2">
    <location>
        <begin position="593"/>
        <end position="611"/>
    </location>
</feature>
<dbReference type="InterPro" id="IPR036875">
    <property type="entry name" value="Znf_CCHC_sf"/>
</dbReference>
<gene>
    <name evidence="4" type="ORF">LUZ63_005664</name>
</gene>
<evidence type="ECO:0000256" key="1">
    <source>
        <dbReference type="PROSITE-ProRule" id="PRU00047"/>
    </source>
</evidence>
<feature type="compositionally biased region" description="Basic and acidic residues" evidence="2">
    <location>
        <begin position="34"/>
        <end position="59"/>
    </location>
</feature>